<dbReference type="GO" id="GO:0004252">
    <property type="term" value="F:serine-type endopeptidase activity"/>
    <property type="evidence" value="ECO:0007669"/>
    <property type="project" value="InterPro"/>
</dbReference>
<accession>A0A2N5XQJ5</accession>
<comment type="similarity">
    <text evidence="2 9">Belongs to the peptidase S26 family.</text>
</comment>
<dbReference type="PROSITE" id="PS00761">
    <property type="entry name" value="SPASE_I_3"/>
    <property type="match status" value="1"/>
</dbReference>
<evidence type="ECO:0000256" key="9">
    <source>
        <dbReference type="RuleBase" id="RU362042"/>
    </source>
</evidence>
<evidence type="ECO:0000256" key="2">
    <source>
        <dbReference type="ARBA" id="ARBA00009370"/>
    </source>
</evidence>
<feature type="domain" description="Peptidase S26" evidence="10">
    <location>
        <begin position="17"/>
        <end position="224"/>
    </location>
</feature>
<dbReference type="PROSITE" id="PS00501">
    <property type="entry name" value="SPASE_I_1"/>
    <property type="match status" value="1"/>
</dbReference>
<dbReference type="SUPFAM" id="SSF51306">
    <property type="entry name" value="LexA/Signal peptidase"/>
    <property type="match status" value="1"/>
</dbReference>
<evidence type="ECO:0000259" key="10">
    <source>
        <dbReference type="Pfam" id="PF10502"/>
    </source>
</evidence>
<dbReference type="NCBIfam" id="TIGR02227">
    <property type="entry name" value="sigpep_I_bact"/>
    <property type="match status" value="1"/>
</dbReference>
<feature type="active site" evidence="7">
    <location>
        <position position="107"/>
    </location>
</feature>
<protein>
    <recommendedName>
        <fullName evidence="4 8">Signal peptidase I</fullName>
        <ecNumber evidence="3 8">3.4.21.89</ecNumber>
    </recommendedName>
</protein>
<dbReference type="GO" id="GO:0009003">
    <property type="term" value="F:signal peptidase activity"/>
    <property type="evidence" value="ECO:0007669"/>
    <property type="project" value="UniProtKB-EC"/>
</dbReference>
<comment type="catalytic activity">
    <reaction evidence="1 8">
        <text>Cleavage of hydrophobic, N-terminal signal or leader sequences from secreted and periplasmic proteins.</text>
        <dbReference type="EC" id="3.4.21.89"/>
    </reaction>
</comment>
<dbReference type="CDD" id="cd06530">
    <property type="entry name" value="S26_SPase_I"/>
    <property type="match status" value="1"/>
</dbReference>
<evidence type="ECO:0000256" key="6">
    <source>
        <dbReference type="ARBA" id="ARBA00022801"/>
    </source>
</evidence>
<dbReference type="Pfam" id="PF10502">
    <property type="entry name" value="Peptidase_S26"/>
    <property type="match status" value="1"/>
</dbReference>
<gene>
    <name evidence="11" type="primary">lepB</name>
    <name evidence="11" type="ORF">C0081_11750</name>
</gene>
<evidence type="ECO:0000256" key="8">
    <source>
        <dbReference type="RuleBase" id="RU003993"/>
    </source>
</evidence>
<evidence type="ECO:0000256" key="1">
    <source>
        <dbReference type="ARBA" id="ARBA00000677"/>
    </source>
</evidence>
<dbReference type="Gene3D" id="2.10.109.10">
    <property type="entry name" value="Umud Fragment, subunit A"/>
    <property type="match status" value="1"/>
</dbReference>
<dbReference type="PANTHER" id="PTHR43390:SF1">
    <property type="entry name" value="CHLOROPLAST PROCESSING PEPTIDASE"/>
    <property type="match status" value="1"/>
</dbReference>
<name>A0A2N5XQJ5_9HYPH</name>
<comment type="caution">
    <text evidence="11">The sequence shown here is derived from an EMBL/GenBank/DDBJ whole genome shotgun (WGS) entry which is preliminary data.</text>
</comment>
<dbReference type="EMBL" id="PKUQ01000022">
    <property type="protein sequence ID" value="PLW76735.1"/>
    <property type="molecule type" value="Genomic_DNA"/>
</dbReference>
<dbReference type="PANTHER" id="PTHR43390">
    <property type="entry name" value="SIGNAL PEPTIDASE I"/>
    <property type="match status" value="1"/>
</dbReference>
<evidence type="ECO:0000256" key="4">
    <source>
        <dbReference type="ARBA" id="ARBA00019232"/>
    </source>
</evidence>
<dbReference type="GO" id="GO:0016020">
    <property type="term" value="C:membrane"/>
    <property type="evidence" value="ECO:0007669"/>
    <property type="project" value="UniProtKB-SubCell"/>
</dbReference>
<evidence type="ECO:0000313" key="12">
    <source>
        <dbReference type="Proteomes" id="UP000234881"/>
    </source>
</evidence>
<dbReference type="InterPro" id="IPR036286">
    <property type="entry name" value="LexA/Signal_pep-like_sf"/>
</dbReference>
<comment type="subcellular location">
    <subcellularLocation>
        <location evidence="9">Membrane</location>
        <topology evidence="9">Single-pass type II membrane protein</topology>
    </subcellularLocation>
</comment>
<dbReference type="InterPro" id="IPR000223">
    <property type="entry name" value="Pept_S26A_signal_pept_1"/>
</dbReference>
<dbReference type="AlphaFoldDB" id="A0A2N5XQJ5"/>
<dbReference type="GO" id="GO:0006465">
    <property type="term" value="P:signal peptide processing"/>
    <property type="evidence" value="ECO:0007669"/>
    <property type="project" value="InterPro"/>
</dbReference>
<dbReference type="Proteomes" id="UP000234881">
    <property type="component" value="Unassembled WGS sequence"/>
</dbReference>
<keyword evidence="12" id="KW-1185">Reference proteome</keyword>
<proteinExistence type="inferred from homology"/>
<dbReference type="OrthoDB" id="9815782at2"/>
<dbReference type="PROSITE" id="PS00760">
    <property type="entry name" value="SPASE_I_2"/>
    <property type="match status" value="1"/>
</dbReference>
<dbReference type="PRINTS" id="PR00727">
    <property type="entry name" value="LEADERPTASE"/>
</dbReference>
<dbReference type="InterPro" id="IPR019533">
    <property type="entry name" value="Peptidase_S26"/>
</dbReference>
<sequence length="251" mass="28370">MSVSDDSMKEAEGGMGDTIKVIIQALLLALVVRTLLFQPFSIPSGSMKSTLLIGDYLFVSKYSYGYSRYSIPFGPPLFSGRIMGSEPTRGDVVVFKLPRDNSTDYIKRVIGLPGDKIQMIDGLLYINGTVVPREKVEDFIETDEQGRKVRVERYRETLPNGVSYDTLDLRPNNYLDNTPVYEVPEGHYFMMGDNRDNSSDSRVLSSVGYVPYENLVGKAQVIFFSIGEGKAPWQVWTWPSSARWERWFSAL</sequence>
<dbReference type="RefSeq" id="WP_101534024.1">
    <property type="nucleotide sequence ID" value="NZ_JBFHIU010000014.1"/>
</dbReference>
<evidence type="ECO:0000256" key="3">
    <source>
        <dbReference type="ARBA" id="ARBA00013208"/>
    </source>
</evidence>
<dbReference type="InterPro" id="IPR019758">
    <property type="entry name" value="Pept_S26A_signal_pept_1_CS"/>
</dbReference>
<keyword evidence="5 8" id="KW-0645">Protease</keyword>
<evidence type="ECO:0000256" key="5">
    <source>
        <dbReference type="ARBA" id="ARBA00022670"/>
    </source>
</evidence>
<reference evidence="11 12" key="1">
    <citation type="submission" date="2018-01" db="EMBL/GenBank/DDBJ databases">
        <title>The draft genome sequence of Cohaesibacter sp. H1304.</title>
        <authorList>
            <person name="Wang N.-N."/>
            <person name="Du Z.-J."/>
        </authorList>
    </citation>
    <scope>NUCLEOTIDE SEQUENCE [LARGE SCALE GENOMIC DNA]</scope>
    <source>
        <strain evidence="11 12">H1304</strain>
    </source>
</reference>
<dbReference type="EC" id="3.4.21.89" evidence="3 8"/>
<keyword evidence="6 8" id="KW-0378">Hydrolase</keyword>
<feature type="active site" evidence="7">
    <location>
        <position position="46"/>
    </location>
</feature>
<evidence type="ECO:0000256" key="7">
    <source>
        <dbReference type="PIRSR" id="PIRSR600223-1"/>
    </source>
</evidence>
<organism evidence="11 12">
    <name type="scientific">Cohaesibacter celericrescens</name>
    <dbReference type="NCBI Taxonomy" id="2067669"/>
    <lineage>
        <taxon>Bacteria</taxon>
        <taxon>Pseudomonadati</taxon>
        <taxon>Pseudomonadota</taxon>
        <taxon>Alphaproteobacteria</taxon>
        <taxon>Hyphomicrobiales</taxon>
        <taxon>Cohaesibacteraceae</taxon>
    </lineage>
</organism>
<dbReference type="InterPro" id="IPR019756">
    <property type="entry name" value="Pept_S26A_signal_pept_1_Ser-AS"/>
</dbReference>
<dbReference type="InterPro" id="IPR019757">
    <property type="entry name" value="Pept_S26A_signal_pept_1_Lys-AS"/>
</dbReference>
<evidence type="ECO:0000313" key="11">
    <source>
        <dbReference type="EMBL" id="PLW76735.1"/>
    </source>
</evidence>